<dbReference type="Proteomes" id="UP000051686">
    <property type="component" value="Unassembled WGS sequence"/>
</dbReference>
<gene>
    <name evidence="1" type="ORF">FD46_GL001720</name>
</gene>
<evidence type="ECO:0008006" key="3">
    <source>
        <dbReference type="Google" id="ProtNLM"/>
    </source>
</evidence>
<proteinExistence type="predicted"/>
<accession>A0A0R1MJC9</accession>
<keyword evidence="2" id="KW-1185">Reference proteome</keyword>
<dbReference type="AlphaFoldDB" id="A0A0R1MJC9"/>
<dbReference type="SUPFAM" id="SSF51412">
    <property type="entry name" value="Inosine monophosphate dehydrogenase (IMPDH)"/>
    <property type="match status" value="1"/>
</dbReference>
<dbReference type="EMBL" id="AZEH01000039">
    <property type="protein sequence ID" value="KRL04587.1"/>
    <property type="molecule type" value="Genomic_DNA"/>
</dbReference>
<evidence type="ECO:0000313" key="1">
    <source>
        <dbReference type="EMBL" id="KRL04587.1"/>
    </source>
</evidence>
<comment type="caution">
    <text evidence="1">The sequence shown here is derived from an EMBL/GenBank/DDBJ whole genome shotgun (WGS) entry which is preliminary data.</text>
</comment>
<sequence length="225" mass="24153">MINSFKYKYNVSTNLRKQLVTVPTVIDEASGISFMGRNVKSLIFTTDIAIVRNTNADAILAVYPFTPDPAIMQAIHVASDKPVFSGVGGGLTNGKRSADMGLFAESWGSLGVIVNAPTSAETIKLINEVVDIPIILTVVNTNIDFAEKFAAGIDVINVSGGYQTAQIVHEIRSRYPHVPIIATGGHSDLSIKETIAAGANAITYNPPTTGSLFAKKMKEYREFGF</sequence>
<evidence type="ECO:0000313" key="2">
    <source>
        <dbReference type="Proteomes" id="UP000051686"/>
    </source>
</evidence>
<dbReference type="PATRIC" id="fig|1423777.3.peg.1773"/>
<dbReference type="InterPro" id="IPR013785">
    <property type="entry name" value="Aldolase_TIM"/>
</dbReference>
<dbReference type="STRING" id="1423777.FD46_GL001720"/>
<reference evidence="1 2" key="1">
    <citation type="journal article" date="2015" name="Genome Announc.">
        <title>Expanding the biotechnology potential of lactobacilli through comparative genomics of 213 strains and associated genera.</title>
        <authorList>
            <person name="Sun Z."/>
            <person name="Harris H.M."/>
            <person name="McCann A."/>
            <person name="Guo C."/>
            <person name="Argimon S."/>
            <person name="Zhang W."/>
            <person name="Yang X."/>
            <person name="Jeffery I.B."/>
            <person name="Cooney J.C."/>
            <person name="Kagawa T.F."/>
            <person name="Liu W."/>
            <person name="Song Y."/>
            <person name="Salvetti E."/>
            <person name="Wrobel A."/>
            <person name="Rasinkangas P."/>
            <person name="Parkhill J."/>
            <person name="Rea M.C."/>
            <person name="O'Sullivan O."/>
            <person name="Ritari J."/>
            <person name="Douillard F.P."/>
            <person name="Paul Ross R."/>
            <person name="Yang R."/>
            <person name="Briner A.E."/>
            <person name="Felis G.E."/>
            <person name="de Vos W.M."/>
            <person name="Barrangou R."/>
            <person name="Klaenhammer T.R."/>
            <person name="Caufield P.W."/>
            <person name="Cui Y."/>
            <person name="Zhang H."/>
            <person name="O'Toole P.W."/>
        </authorList>
    </citation>
    <scope>NUCLEOTIDE SEQUENCE [LARGE SCALE GENOMIC DNA]</scope>
    <source>
        <strain evidence="1 2">DSM 19972</strain>
    </source>
</reference>
<name>A0A0R1MJC9_9LACO</name>
<dbReference type="RefSeq" id="WP_187329026.1">
    <property type="nucleotide sequence ID" value="NZ_AZEH01000039.1"/>
</dbReference>
<dbReference type="Gene3D" id="3.20.20.70">
    <property type="entry name" value="Aldolase class I"/>
    <property type="match status" value="1"/>
</dbReference>
<organism evidence="1 2">
    <name type="scientific">Liquorilactobacillus oeni DSM 19972</name>
    <dbReference type="NCBI Taxonomy" id="1423777"/>
    <lineage>
        <taxon>Bacteria</taxon>
        <taxon>Bacillati</taxon>
        <taxon>Bacillota</taxon>
        <taxon>Bacilli</taxon>
        <taxon>Lactobacillales</taxon>
        <taxon>Lactobacillaceae</taxon>
        <taxon>Liquorilactobacillus</taxon>
    </lineage>
</organism>
<protein>
    <recommendedName>
        <fullName evidence="3">Hydrolase</fullName>
    </recommendedName>
</protein>